<proteinExistence type="predicted"/>
<dbReference type="OrthoDB" id="3005035at2759"/>
<sequence>MLLKALRVNLRLAIDFGLQTSQSDLIASFLQTLIMSEGDKWVWAQVGNVAAALRAGTDGKPVQTANDAVRGFATKELGKAKLIAAFEDYVANATADLLMMGAWSCALELIESEPIPTWYFARDDRVYKAFVERLDKHKGEIERRLGRRLRWQFRVLRAVMEGRSTTLNSKVQVLAEEFDQGEGV</sequence>
<dbReference type="EMBL" id="KB468113">
    <property type="protein sequence ID" value="PCH41181.1"/>
    <property type="molecule type" value="Genomic_DNA"/>
</dbReference>
<accession>A0A2H3JH23</accession>
<organism evidence="1 2">
    <name type="scientific">Wolfiporia cocos (strain MD-104)</name>
    <name type="common">Brown rot fungus</name>
    <dbReference type="NCBI Taxonomy" id="742152"/>
    <lineage>
        <taxon>Eukaryota</taxon>
        <taxon>Fungi</taxon>
        <taxon>Dikarya</taxon>
        <taxon>Basidiomycota</taxon>
        <taxon>Agaricomycotina</taxon>
        <taxon>Agaricomycetes</taxon>
        <taxon>Polyporales</taxon>
        <taxon>Phaeolaceae</taxon>
        <taxon>Wolfiporia</taxon>
    </lineage>
</organism>
<reference evidence="1 2" key="1">
    <citation type="journal article" date="2012" name="Science">
        <title>The Paleozoic origin of enzymatic lignin decomposition reconstructed from 31 fungal genomes.</title>
        <authorList>
            <person name="Floudas D."/>
            <person name="Binder M."/>
            <person name="Riley R."/>
            <person name="Barry K."/>
            <person name="Blanchette R.A."/>
            <person name="Henrissat B."/>
            <person name="Martinez A.T."/>
            <person name="Otillar R."/>
            <person name="Spatafora J.W."/>
            <person name="Yadav J.S."/>
            <person name="Aerts A."/>
            <person name="Benoit I."/>
            <person name="Boyd A."/>
            <person name="Carlson A."/>
            <person name="Copeland A."/>
            <person name="Coutinho P.M."/>
            <person name="de Vries R.P."/>
            <person name="Ferreira P."/>
            <person name="Findley K."/>
            <person name="Foster B."/>
            <person name="Gaskell J."/>
            <person name="Glotzer D."/>
            <person name="Gorecki P."/>
            <person name="Heitman J."/>
            <person name="Hesse C."/>
            <person name="Hori C."/>
            <person name="Igarashi K."/>
            <person name="Jurgens J.A."/>
            <person name="Kallen N."/>
            <person name="Kersten P."/>
            <person name="Kohler A."/>
            <person name="Kuees U."/>
            <person name="Kumar T.K.A."/>
            <person name="Kuo A."/>
            <person name="LaButti K."/>
            <person name="Larrondo L.F."/>
            <person name="Lindquist E."/>
            <person name="Ling A."/>
            <person name="Lombard V."/>
            <person name="Lucas S."/>
            <person name="Lundell T."/>
            <person name="Martin R."/>
            <person name="McLaughlin D.J."/>
            <person name="Morgenstern I."/>
            <person name="Morin E."/>
            <person name="Murat C."/>
            <person name="Nagy L.G."/>
            <person name="Nolan M."/>
            <person name="Ohm R.A."/>
            <person name="Patyshakuliyeva A."/>
            <person name="Rokas A."/>
            <person name="Ruiz-Duenas F.J."/>
            <person name="Sabat G."/>
            <person name="Salamov A."/>
            <person name="Samejima M."/>
            <person name="Schmutz J."/>
            <person name="Slot J.C."/>
            <person name="St John F."/>
            <person name="Stenlid J."/>
            <person name="Sun H."/>
            <person name="Sun S."/>
            <person name="Syed K."/>
            <person name="Tsang A."/>
            <person name="Wiebenga A."/>
            <person name="Young D."/>
            <person name="Pisabarro A."/>
            <person name="Eastwood D.C."/>
            <person name="Martin F."/>
            <person name="Cullen D."/>
            <person name="Grigoriev I.V."/>
            <person name="Hibbett D.S."/>
        </authorList>
    </citation>
    <scope>NUCLEOTIDE SEQUENCE [LARGE SCALE GENOMIC DNA]</scope>
    <source>
        <strain evidence="1 2">MD-104</strain>
    </source>
</reference>
<gene>
    <name evidence="1" type="ORF">WOLCODRAFT_89081</name>
</gene>
<evidence type="ECO:0000313" key="1">
    <source>
        <dbReference type="EMBL" id="PCH41181.1"/>
    </source>
</evidence>
<dbReference type="OMA" id="WVTAQIS"/>
<dbReference type="AlphaFoldDB" id="A0A2H3JH23"/>
<name>A0A2H3JH23_WOLCO</name>
<keyword evidence="2" id="KW-1185">Reference proteome</keyword>
<dbReference type="Proteomes" id="UP000218811">
    <property type="component" value="Unassembled WGS sequence"/>
</dbReference>
<protein>
    <submittedName>
        <fullName evidence="1">Uncharacterized protein</fullName>
    </submittedName>
</protein>
<evidence type="ECO:0000313" key="2">
    <source>
        <dbReference type="Proteomes" id="UP000218811"/>
    </source>
</evidence>